<evidence type="ECO:0000313" key="2">
    <source>
        <dbReference type="EMBL" id="SBR09049.1"/>
    </source>
</evidence>
<protein>
    <submittedName>
        <fullName evidence="2">Uncharacterized protein</fullName>
    </submittedName>
</protein>
<dbReference type="EMBL" id="HAED01022296">
    <property type="protein sequence ID" value="SBR09049.1"/>
    <property type="molecule type" value="Transcribed_RNA"/>
</dbReference>
<name>A0A1A8JH12_NOTKU</name>
<proteinExistence type="predicted"/>
<feature type="compositionally biased region" description="Pro residues" evidence="1">
    <location>
        <begin position="37"/>
        <end position="49"/>
    </location>
</feature>
<feature type="non-terminal residue" evidence="2">
    <location>
        <position position="1"/>
    </location>
</feature>
<gene>
    <name evidence="2" type="primary">Nfu_g_1_012585</name>
</gene>
<reference evidence="2" key="1">
    <citation type="submission" date="2016-05" db="EMBL/GenBank/DDBJ databases">
        <authorList>
            <person name="Lavstsen T."/>
            <person name="Jespersen J.S."/>
        </authorList>
    </citation>
    <scope>NUCLEOTIDE SEQUENCE</scope>
    <source>
        <tissue evidence="2">Brain</tissue>
    </source>
</reference>
<accession>A0A1A8JH12</accession>
<organism evidence="2">
    <name type="scientific">Nothobranchius kuhntae</name>
    <name type="common">Beira killifish</name>
    <dbReference type="NCBI Taxonomy" id="321403"/>
    <lineage>
        <taxon>Eukaryota</taxon>
        <taxon>Metazoa</taxon>
        <taxon>Chordata</taxon>
        <taxon>Craniata</taxon>
        <taxon>Vertebrata</taxon>
        <taxon>Euteleostomi</taxon>
        <taxon>Actinopterygii</taxon>
        <taxon>Neopterygii</taxon>
        <taxon>Teleostei</taxon>
        <taxon>Neoteleostei</taxon>
        <taxon>Acanthomorphata</taxon>
        <taxon>Ovalentaria</taxon>
        <taxon>Atherinomorphae</taxon>
        <taxon>Cyprinodontiformes</taxon>
        <taxon>Nothobranchiidae</taxon>
        <taxon>Nothobranchius</taxon>
    </lineage>
</organism>
<evidence type="ECO:0000256" key="1">
    <source>
        <dbReference type="SAM" id="MobiDB-lite"/>
    </source>
</evidence>
<dbReference type="AlphaFoldDB" id="A0A1A8JH12"/>
<feature type="region of interest" description="Disordered" evidence="1">
    <location>
        <begin position="17"/>
        <end position="51"/>
    </location>
</feature>
<sequence>LQLLGYSTLPTTLAARTPDFQNHVPSSSTTPAVLSPLPHPPQPAEPPPTLTLATHLSAHPGLIYGLSRTAHPHWTYQCTFCSCFKIKELFFTHPLKSC</sequence>
<feature type="compositionally biased region" description="Polar residues" evidence="1">
    <location>
        <begin position="19"/>
        <end position="29"/>
    </location>
</feature>
<reference evidence="2" key="2">
    <citation type="submission" date="2016-06" db="EMBL/GenBank/DDBJ databases">
        <title>The genome of a short-lived fish provides insights into sex chromosome evolution and the genetic control of aging.</title>
        <authorList>
            <person name="Reichwald K."/>
            <person name="Felder M."/>
            <person name="Petzold A."/>
            <person name="Koch P."/>
            <person name="Groth M."/>
            <person name="Platzer M."/>
        </authorList>
    </citation>
    <scope>NUCLEOTIDE SEQUENCE</scope>
    <source>
        <tissue evidence="2">Brain</tissue>
    </source>
</reference>
<feature type="non-terminal residue" evidence="2">
    <location>
        <position position="98"/>
    </location>
</feature>